<dbReference type="SUPFAM" id="SSF56214">
    <property type="entry name" value="4'-phosphopantetheinyl transferase"/>
    <property type="match status" value="2"/>
</dbReference>
<dbReference type="EMBL" id="MU007028">
    <property type="protein sequence ID" value="KAF2431963.1"/>
    <property type="molecule type" value="Genomic_DNA"/>
</dbReference>
<dbReference type="EC" id="2.7.8.7" evidence="1"/>
<evidence type="ECO:0000313" key="4">
    <source>
        <dbReference type="EMBL" id="KAF2431963.1"/>
    </source>
</evidence>
<dbReference type="GO" id="GO:0019878">
    <property type="term" value="P:lysine biosynthetic process via aminoadipic acid"/>
    <property type="evidence" value="ECO:0007669"/>
    <property type="project" value="TreeGrafter"/>
</dbReference>
<name>A0A9P4U0I2_9PEZI</name>
<evidence type="ECO:0000259" key="3">
    <source>
        <dbReference type="Pfam" id="PF22624"/>
    </source>
</evidence>
<dbReference type="GO" id="GO:0000287">
    <property type="term" value="F:magnesium ion binding"/>
    <property type="evidence" value="ECO:0007669"/>
    <property type="project" value="InterPro"/>
</dbReference>
<dbReference type="PANTHER" id="PTHR12215:SF10">
    <property type="entry name" value="L-AMINOADIPATE-SEMIALDEHYDE DEHYDROGENASE-PHOSPHOPANTETHEINYL TRANSFERASE"/>
    <property type="match status" value="1"/>
</dbReference>
<keyword evidence="2 4" id="KW-0808">Transferase</keyword>
<protein>
    <recommendedName>
        <fullName evidence="1">holo-[acyl-carrier-protein] synthase</fullName>
        <ecNumber evidence="1">2.7.8.7</ecNumber>
    </recommendedName>
</protein>
<sequence>MDQAAMAHEETGSVIISRWFVDTRRMWPGAKIQNAAPQYLALIPPVERKRILDKYNVADARMSLASALLKRVYIAKVTGLPLSEIKFSNRGDMYGKPIWAPPESSPDETWPYIDFNVSHQAGLTTLVGIVVPNGISLSGGTERALVGCDIVAPRERLDADLIGIEEFGFEEFISAWAEMFSPVEISDIIHHTPPSTFLSSFTNTTMEAKLRRFYTYFCVKEGYIKLVGEGLLAEWIKECEFRNLQVPKPCSGEERWGEKFTTSKTGVESEEGKSGNELEIWLHGKQIRNVKTELQAFEEDFVITTMMSPSNLLGDEYEFPPWESIDLEKHVLTGRPPG</sequence>
<dbReference type="InterPro" id="IPR055066">
    <property type="entry name" value="AASDHPPT_N"/>
</dbReference>
<organism evidence="4 5">
    <name type="scientific">Tothia fuscella</name>
    <dbReference type="NCBI Taxonomy" id="1048955"/>
    <lineage>
        <taxon>Eukaryota</taxon>
        <taxon>Fungi</taxon>
        <taxon>Dikarya</taxon>
        <taxon>Ascomycota</taxon>
        <taxon>Pezizomycotina</taxon>
        <taxon>Dothideomycetes</taxon>
        <taxon>Pleosporomycetidae</taxon>
        <taxon>Venturiales</taxon>
        <taxon>Cylindrosympodiaceae</taxon>
        <taxon>Tothia</taxon>
    </lineage>
</organism>
<dbReference type="GO" id="GO:0005829">
    <property type="term" value="C:cytosol"/>
    <property type="evidence" value="ECO:0007669"/>
    <property type="project" value="TreeGrafter"/>
</dbReference>
<keyword evidence="5" id="KW-1185">Reference proteome</keyword>
<comment type="caution">
    <text evidence="4">The sequence shown here is derived from an EMBL/GenBank/DDBJ whole genome shotgun (WGS) entry which is preliminary data.</text>
</comment>
<dbReference type="Gene3D" id="3.90.470.20">
    <property type="entry name" value="4'-phosphopantetheinyl transferase domain"/>
    <property type="match status" value="2"/>
</dbReference>
<dbReference type="InterPro" id="IPR037143">
    <property type="entry name" value="4-PPantetheinyl_Trfase_dom_sf"/>
</dbReference>
<gene>
    <name evidence="4" type="ORF">EJ08DRAFT_157854</name>
</gene>
<reference evidence="4" key="1">
    <citation type="journal article" date="2020" name="Stud. Mycol.">
        <title>101 Dothideomycetes genomes: a test case for predicting lifestyles and emergence of pathogens.</title>
        <authorList>
            <person name="Haridas S."/>
            <person name="Albert R."/>
            <person name="Binder M."/>
            <person name="Bloem J."/>
            <person name="Labutti K."/>
            <person name="Salamov A."/>
            <person name="Andreopoulos B."/>
            <person name="Baker S."/>
            <person name="Barry K."/>
            <person name="Bills G."/>
            <person name="Bluhm B."/>
            <person name="Cannon C."/>
            <person name="Castanera R."/>
            <person name="Culley D."/>
            <person name="Daum C."/>
            <person name="Ezra D."/>
            <person name="Gonzalez J."/>
            <person name="Henrissat B."/>
            <person name="Kuo A."/>
            <person name="Liang C."/>
            <person name="Lipzen A."/>
            <person name="Lutzoni F."/>
            <person name="Magnuson J."/>
            <person name="Mondo S."/>
            <person name="Nolan M."/>
            <person name="Ohm R."/>
            <person name="Pangilinan J."/>
            <person name="Park H.-J."/>
            <person name="Ramirez L."/>
            <person name="Alfaro M."/>
            <person name="Sun H."/>
            <person name="Tritt A."/>
            <person name="Yoshinaga Y."/>
            <person name="Zwiers L.-H."/>
            <person name="Turgeon B."/>
            <person name="Goodwin S."/>
            <person name="Spatafora J."/>
            <person name="Crous P."/>
            <person name="Grigoriev I."/>
        </authorList>
    </citation>
    <scope>NUCLEOTIDE SEQUENCE</scope>
    <source>
        <strain evidence="4">CBS 130266</strain>
    </source>
</reference>
<dbReference type="PANTHER" id="PTHR12215">
    <property type="entry name" value="PHOSPHOPANTETHEINE TRANSFERASE"/>
    <property type="match status" value="1"/>
</dbReference>
<dbReference type="OrthoDB" id="26719at2759"/>
<dbReference type="InterPro" id="IPR050559">
    <property type="entry name" value="P-Pant_transferase_sf"/>
</dbReference>
<dbReference type="GO" id="GO:0008897">
    <property type="term" value="F:holo-[acyl-carrier-protein] synthase activity"/>
    <property type="evidence" value="ECO:0007669"/>
    <property type="project" value="UniProtKB-EC"/>
</dbReference>
<dbReference type="AlphaFoldDB" id="A0A9P4U0I2"/>
<evidence type="ECO:0000256" key="1">
    <source>
        <dbReference type="ARBA" id="ARBA00013172"/>
    </source>
</evidence>
<dbReference type="Pfam" id="PF22624">
    <property type="entry name" value="AASDHPPT_N"/>
    <property type="match status" value="1"/>
</dbReference>
<proteinExistence type="predicted"/>
<accession>A0A9P4U0I2</accession>
<dbReference type="Proteomes" id="UP000800235">
    <property type="component" value="Unassembled WGS sequence"/>
</dbReference>
<evidence type="ECO:0000313" key="5">
    <source>
        <dbReference type="Proteomes" id="UP000800235"/>
    </source>
</evidence>
<feature type="domain" description="4'-phosphopantetheinyl transferase N-terminal" evidence="3">
    <location>
        <begin position="39"/>
        <end position="128"/>
    </location>
</feature>
<evidence type="ECO:0000256" key="2">
    <source>
        <dbReference type="ARBA" id="ARBA00022679"/>
    </source>
</evidence>